<organism evidence="1">
    <name type="scientific">marine sediment metagenome</name>
    <dbReference type="NCBI Taxonomy" id="412755"/>
    <lineage>
        <taxon>unclassified sequences</taxon>
        <taxon>metagenomes</taxon>
        <taxon>ecological metagenomes</taxon>
    </lineage>
</organism>
<sequence>MMRYKVGDKIFMKKCHKCKVNSASGIVAEPVGDQWFFNCDKCGTPQPLDQQLID</sequence>
<comment type="caution">
    <text evidence="1">The sequence shown here is derived from an EMBL/GenBank/DDBJ whole genome shotgun (WGS) entry which is preliminary data.</text>
</comment>
<protein>
    <submittedName>
        <fullName evidence="1">Uncharacterized protein</fullName>
    </submittedName>
</protein>
<gene>
    <name evidence="1" type="ORF">LCGC14_2019140</name>
</gene>
<name>A0A0F9HV47_9ZZZZ</name>
<proteinExistence type="predicted"/>
<dbReference type="AlphaFoldDB" id="A0A0F9HV47"/>
<evidence type="ECO:0000313" key="1">
    <source>
        <dbReference type="EMBL" id="KKL79007.1"/>
    </source>
</evidence>
<reference evidence="1" key="1">
    <citation type="journal article" date="2015" name="Nature">
        <title>Complex archaea that bridge the gap between prokaryotes and eukaryotes.</title>
        <authorList>
            <person name="Spang A."/>
            <person name="Saw J.H."/>
            <person name="Jorgensen S.L."/>
            <person name="Zaremba-Niedzwiedzka K."/>
            <person name="Martijn J."/>
            <person name="Lind A.E."/>
            <person name="van Eijk R."/>
            <person name="Schleper C."/>
            <person name="Guy L."/>
            <person name="Ettema T.J."/>
        </authorList>
    </citation>
    <scope>NUCLEOTIDE SEQUENCE</scope>
</reference>
<accession>A0A0F9HV47</accession>
<dbReference type="EMBL" id="LAZR01023293">
    <property type="protein sequence ID" value="KKL79007.1"/>
    <property type="molecule type" value="Genomic_DNA"/>
</dbReference>